<name>A0A0A9H5Y6_ARUDO</name>
<organism evidence="1">
    <name type="scientific">Arundo donax</name>
    <name type="common">Giant reed</name>
    <name type="synonym">Donax arundinaceus</name>
    <dbReference type="NCBI Taxonomy" id="35708"/>
    <lineage>
        <taxon>Eukaryota</taxon>
        <taxon>Viridiplantae</taxon>
        <taxon>Streptophyta</taxon>
        <taxon>Embryophyta</taxon>
        <taxon>Tracheophyta</taxon>
        <taxon>Spermatophyta</taxon>
        <taxon>Magnoliopsida</taxon>
        <taxon>Liliopsida</taxon>
        <taxon>Poales</taxon>
        <taxon>Poaceae</taxon>
        <taxon>PACMAD clade</taxon>
        <taxon>Arundinoideae</taxon>
        <taxon>Arundineae</taxon>
        <taxon>Arundo</taxon>
    </lineage>
</organism>
<proteinExistence type="predicted"/>
<reference evidence="1" key="1">
    <citation type="submission" date="2014-09" db="EMBL/GenBank/DDBJ databases">
        <authorList>
            <person name="Magalhaes I.L.F."/>
            <person name="Oliveira U."/>
            <person name="Santos F.R."/>
            <person name="Vidigal T.H.D.A."/>
            <person name="Brescovit A.D."/>
            <person name="Santos A.J."/>
        </authorList>
    </citation>
    <scope>NUCLEOTIDE SEQUENCE</scope>
    <source>
        <tissue evidence="1">Shoot tissue taken approximately 20 cm above the soil surface</tissue>
    </source>
</reference>
<reference evidence="1" key="2">
    <citation type="journal article" date="2015" name="Data Brief">
        <title>Shoot transcriptome of the giant reed, Arundo donax.</title>
        <authorList>
            <person name="Barrero R.A."/>
            <person name="Guerrero F.D."/>
            <person name="Moolhuijzen P."/>
            <person name="Goolsby J.A."/>
            <person name="Tidwell J."/>
            <person name="Bellgard S.E."/>
            <person name="Bellgard M.I."/>
        </authorList>
    </citation>
    <scope>NUCLEOTIDE SEQUENCE</scope>
    <source>
        <tissue evidence="1">Shoot tissue taken approximately 20 cm above the soil surface</tissue>
    </source>
</reference>
<sequence length="47" mass="5244">MLRYLLSTPTTLTSLQSLTPAMNSPHLTLGYKQGQTNLIVMIVLARR</sequence>
<evidence type="ECO:0000313" key="1">
    <source>
        <dbReference type="EMBL" id="JAE32590.1"/>
    </source>
</evidence>
<protein>
    <submittedName>
        <fullName evidence="1">Uncharacterized protein</fullName>
    </submittedName>
</protein>
<dbReference type="AlphaFoldDB" id="A0A0A9H5Y6"/>
<accession>A0A0A9H5Y6</accession>
<dbReference type="EMBL" id="GBRH01165306">
    <property type="protein sequence ID" value="JAE32590.1"/>
    <property type="molecule type" value="Transcribed_RNA"/>
</dbReference>